<keyword evidence="3" id="KW-1185">Reference proteome</keyword>
<feature type="compositionally biased region" description="Basic and acidic residues" evidence="1">
    <location>
        <begin position="921"/>
        <end position="941"/>
    </location>
</feature>
<sequence length="1001" mass="115081">MNRRLLTVWRLVILVLTTGLSVYTIWTAVQPPHTPRRQQHTREAVDDALLLTQHHQKHRREGTHDAPLQTPHKHTQAGTHDAPLPTPHKHRREGTHDAPLQTPQQHTQAGTHNAPLQTPQQHTQAGTHNAPLQTPHKHTQAGTHDAPLHTSHQQHHKTPSNAFNNTQDVAGSLVLAAPGFVSDEYDAKPKHATISDQNIVMHPLKTDRDQEYILSPSDSGYNFSGRKHTNAGDIDDSTINPRENDEANLDLFSPVYYRSTSSGSTSNEADLLHDLVNVRAPLKTHMKNTVPQTAMNGKHDKKRMLFSPVAQLSTAAYFHENRPWHSLKNIHVENYRTVDRLKYSDGEEEGRIQEDDSDGMVRNKGGEMKAEKNIFGDHKMNNGMERDEEERKGARDEGVATEEHVIPRGNDKTNDMKLKEDDEVKRTGDNEGETEENEDEKGETDKCNRIGDERNHVERRDEDDGREEEEKLAKKNEKEKQKEDEEEGDEWEDEEEKDIKKDDDEEEDEDDEEEEDEEEEEEEVEDEDDDDDEDEDESTDEWDDDDDKMKDNKNHEGESNDDETRNEIKDEDEGYEYEINEPKKQAHVDKNKETREDEDKVEGSYDDEYEARDKQVRREDEEVEEEDKQEEHSDGDEAEVKESRNKEKQRGGRGNKYENDDEIKEETRKLHNEGGSGDKYENDDEIKEETRKKLPNDEEEDNREEEDIDANEEAKRQHVINLLRCHLPPHTHLRRPPSRSGGVRGYKGSSSTSYKSSDRCDGGRRPAGDVCRAAQVMVVKVSGMSLASAVLLLNHLPDLKLVHLLRLPSTLSHRAQPNMCTTTTPTTTTSRQCCDPPLTSADPTRLACDLMAKDLALVPRLRQLYPERYRLFLDDDFLLHPRIALRNLGDFLGLRFTHTILQEARRRLTTMQRSTQGQGTRDQHNHEDGKYSLGDQKDGRPPGKHRPKQHTPGKHRPKQHTPGKHRPKQHTPGKHRPKERKIEEWIQGEWVSSEEKSGHQD</sequence>
<feature type="compositionally biased region" description="Polar residues" evidence="1">
    <location>
        <begin position="101"/>
        <end position="132"/>
    </location>
</feature>
<evidence type="ECO:0000313" key="2">
    <source>
        <dbReference type="EMBL" id="KAK4289593.1"/>
    </source>
</evidence>
<protein>
    <submittedName>
        <fullName evidence="2">Uncharacterized protein</fullName>
    </submittedName>
</protein>
<accession>A0AAE1TL54</accession>
<dbReference type="InterPro" id="IPR027417">
    <property type="entry name" value="P-loop_NTPase"/>
</dbReference>
<feature type="compositionally biased region" description="Low complexity" evidence="1">
    <location>
        <begin position="738"/>
        <end position="755"/>
    </location>
</feature>
<feature type="compositionally biased region" description="Basic and acidic residues" evidence="1">
    <location>
        <begin position="547"/>
        <end position="568"/>
    </location>
</feature>
<reference evidence="2" key="1">
    <citation type="submission" date="2023-11" db="EMBL/GenBank/DDBJ databases">
        <title>Genome assemblies of two species of porcelain crab, Petrolisthes cinctipes and Petrolisthes manimaculis (Anomura: Porcellanidae).</title>
        <authorList>
            <person name="Angst P."/>
        </authorList>
    </citation>
    <scope>NUCLEOTIDE SEQUENCE</scope>
    <source>
        <strain evidence="2">PB745_02</strain>
        <tissue evidence="2">Gill</tissue>
    </source>
</reference>
<dbReference type="AlphaFoldDB" id="A0AAE1TL54"/>
<proteinExistence type="predicted"/>
<evidence type="ECO:0000256" key="1">
    <source>
        <dbReference type="SAM" id="MobiDB-lite"/>
    </source>
</evidence>
<feature type="compositionally biased region" description="Acidic residues" evidence="1">
    <location>
        <begin position="503"/>
        <end position="546"/>
    </location>
</feature>
<feature type="compositionally biased region" description="Basic and acidic residues" evidence="1">
    <location>
        <begin position="665"/>
        <end position="680"/>
    </location>
</feature>
<feature type="region of interest" description="Disordered" evidence="1">
    <location>
        <begin position="374"/>
        <end position="766"/>
    </location>
</feature>
<feature type="region of interest" description="Disordered" evidence="1">
    <location>
        <begin position="909"/>
        <end position="1001"/>
    </location>
</feature>
<feature type="compositionally biased region" description="Basic and acidic residues" evidence="1">
    <location>
        <begin position="389"/>
        <end position="429"/>
    </location>
</feature>
<evidence type="ECO:0000313" key="3">
    <source>
        <dbReference type="Proteomes" id="UP001292094"/>
    </source>
</evidence>
<feature type="compositionally biased region" description="Basic residues" evidence="1">
    <location>
        <begin position="727"/>
        <end position="737"/>
    </location>
</feature>
<comment type="caution">
    <text evidence="2">The sequence shown here is derived from an EMBL/GenBank/DDBJ whole genome shotgun (WGS) entry which is preliminary data.</text>
</comment>
<feature type="compositionally biased region" description="Basic and acidic residues" evidence="1">
    <location>
        <begin position="756"/>
        <end position="766"/>
    </location>
</feature>
<feature type="compositionally biased region" description="Acidic residues" evidence="1">
    <location>
        <begin position="569"/>
        <end position="579"/>
    </location>
</feature>
<feature type="region of interest" description="Disordered" evidence="1">
    <location>
        <begin position="218"/>
        <end position="245"/>
    </location>
</feature>
<feature type="compositionally biased region" description="Basic and acidic residues" evidence="1">
    <location>
        <begin position="580"/>
        <end position="603"/>
    </location>
</feature>
<feature type="compositionally biased region" description="Basic and acidic residues" evidence="1">
    <location>
        <begin position="443"/>
        <end position="483"/>
    </location>
</feature>
<feature type="region of interest" description="Disordered" evidence="1">
    <location>
        <begin position="54"/>
        <end position="165"/>
    </location>
</feature>
<feature type="compositionally biased region" description="Basic residues" evidence="1">
    <location>
        <begin position="942"/>
        <end position="979"/>
    </location>
</feature>
<dbReference type="Proteomes" id="UP001292094">
    <property type="component" value="Unassembled WGS sequence"/>
</dbReference>
<feature type="compositionally biased region" description="Polar residues" evidence="1">
    <location>
        <begin position="909"/>
        <end position="920"/>
    </location>
</feature>
<gene>
    <name evidence="2" type="ORF">Pmani_037447</name>
</gene>
<feature type="compositionally biased region" description="Acidic residues" evidence="1">
    <location>
        <begin position="697"/>
        <end position="711"/>
    </location>
</feature>
<feature type="compositionally biased region" description="Acidic residues" evidence="1">
    <location>
        <begin position="621"/>
        <end position="637"/>
    </location>
</feature>
<dbReference type="Gene3D" id="3.40.50.300">
    <property type="entry name" value="P-loop containing nucleotide triphosphate hydrolases"/>
    <property type="match status" value="1"/>
</dbReference>
<feature type="compositionally biased region" description="Acidic residues" evidence="1">
    <location>
        <begin position="430"/>
        <end position="442"/>
    </location>
</feature>
<organism evidence="2 3">
    <name type="scientific">Petrolisthes manimaculis</name>
    <dbReference type="NCBI Taxonomy" id="1843537"/>
    <lineage>
        <taxon>Eukaryota</taxon>
        <taxon>Metazoa</taxon>
        <taxon>Ecdysozoa</taxon>
        <taxon>Arthropoda</taxon>
        <taxon>Crustacea</taxon>
        <taxon>Multicrustacea</taxon>
        <taxon>Malacostraca</taxon>
        <taxon>Eumalacostraca</taxon>
        <taxon>Eucarida</taxon>
        <taxon>Decapoda</taxon>
        <taxon>Pleocyemata</taxon>
        <taxon>Anomura</taxon>
        <taxon>Galatheoidea</taxon>
        <taxon>Porcellanidae</taxon>
        <taxon>Petrolisthes</taxon>
    </lineage>
</organism>
<name>A0AAE1TL54_9EUCA</name>
<dbReference type="EMBL" id="JAWZYT010005792">
    <property type="protein sequence ID" value="KAK4289593.1"/>
    <property type="molecule type" value="Genomic_DNA"/>
</dbReference>
<feature type="compositionally biased region" description="Acidic residues" evidence="1">
    <location>
        <begin position="484"/>
        <end position="496"/>
    </location>
</feature>
<feature type="compositionally biased region" description="Basic and acidic residues" evidence="1">
    <location>
        <begin position="611"/>
        <end position="620"/>
    </location>
</feature>
<feature type="compositionally biased region" description="Basic and acidic residues" evidence="1">
    <location>
        <begin position="638"/>
        <end position="658"/>
    </location>
</feature>